<comment type="function">
    <text evidence="7">Involved in the tethering of the SIN3 complex to core histone proteins.</text>
</comment>
<evidence type="ECO:0000313" key="10">
    <source>
        <dbReference type="RefSeq" id="XP_019632241.1"/>
    </source>
</evidence>
<sequence length="159" mass="18053">MAEERLKKMAGLESRVATEEEKPEPEKPVDREKTCPLLLRVFCNQNRFHRPEEFARGNVPSNELQIYTWMDCTLKELTGLIKEVNPEARRKGTFFDFATAYPDLRRGGYRLKEIGSTCSGRKGADDNKTLGSQKFQIGDYIDIAITPARPGGPRGARPY</sequence>
<evidence type="ECO:0000256" key="3">
    <source>
        <dbReference type="ARBA" id="ARBA00022491"/>
    </source>
</evidence>
<dbReference type="KEGG" id="bbel:109475874"/>
<dbReference type="FunFam" id="3.10.20.550:FF:000001">
    <property type="entry name" value="Histone deacetylase complex subunit SAP18"/>
    <property type="match status" value="1"/>
</dbReference>
<evidence type="ECO:0000256" key="7">
    <source>
        <dbReference type="PIRNR" id="PIRNR037637"/>
    </source>
</evidence>
<dbReference type="GO" id="GO:0005634">
    <property type="term" value="C:nucleus"/>
    <property type="evidence" value="ECO:0007669"/>
    <property type="project" value="TreeGrafter"/>
</dbReference>
<dbReference type="Pfam" id="PF06487">
    <property type="entry name" value="SAP18"/>
    <property type="match status" value="1"/>
</dbReference>
<comment type="subunit">
    <text evidence="6">Found in a mRNA splicing-dependent exon junction complex (EJC). Component of the heterotrimeric ASAP (apoptosis- and splicing-associated protein) and PSAP complexes consisting of RNPS1, SAP18 and either ACIN1 or PNN, respectively; the ASAP and PSAP complexes probably are formed mutually exclusive. For the ASAP complex, the association of SAP18 seems to require a preformed RNPS1:ACIN1 complex. Forms a complex with SIN3A and HDAC1. Interacts with SUFU.</text>
</comment>
<evidence type="ECO:0000256" key="8">
    <source>
        <dbReference type="SAM" id="MobiDB-lite"/>
    </source>
</evidence>
<evidence type="ECO:0000256" key="2">
    <source>
        <dbReference type="ARBA" id="ARBA00017426"/>
    </source>
</evidence>
<feature type="compositionally biased region" description="Basic and acidic residues" evidence="8">
    <location>
        <begin position="16"/>
        <end position="30"/>
    </location>
</feature>
<proteinExistence type="inferred from homology"/>
<dbReference type="Proteomes" id="UP000515135">
    <property type="component" value="Unplaced"/>
</dbReference>
<name>A0A6P4ZRK1_BRABE</name>
<evidence type="ECO:0000313" key="9">
    <source>
        <dbReference type="Proteomes" id="UP000515135"/>
    </source>
</evidence>
<keyword evidence="9" id="KW-1185">Reference proteome</keyword>
<dbReference type="GeneID" id="109475874"/>
<organism evidence="9 10">
    <name type="scientific">Branchiostoma belcheri</name>
    <name type="common">Amphioxus</name>
    <dbReference type="NCBI Taxonomy" id="7741"/>
    <lineage>
        <taxon>Eukaryota</taxon>
        <taxon>Metazoa</taxon>
        <taxon>Chordata</taxon>
        <taxon>Cephalochordata</taxon>
        <taxon>Leptocardii</taxon>
        <taxon>Amphioxiformes</taxon>
        <taxon>Branchiostomatidae</taxon>
        <taxon>Branchiostoma</taxon>
    </lineage>
</organism>
<dbReference type="InterPro" id="IPR017250">
    <property type="entry name" value="Hist_deAcase_cplx_SAP18"/>
</dbReference>
<dbReference type="PANTHER" id="PTHR13082:SF0">
    <property type="entry name" value="HISTONE DEACETYLASE COMPLEX SUBUNIT SAP18"/>
    <property type="match status" value="1"/>
</dbReference>
<comment type="similarity">
    <text evidence="1 7">Belongs to the SAP18 family.</text>
</comment>
<keyword evidence="5 7" id="KW-0804">Transcription</keyword>
<dbReference type="Gene3D" id="3.10.20.550">
    <property type="entry name" value="ASAP complex, SAP18 subunit"/>
    <property type="match status" value="1"/>
</dbReference>
<evidence type="ECO:0000256" key="4">
    <source>
        <dbReference type="ARBA" id="ARBA00023015"/>
    </source>
</evidence>
<dbReference type="AlphaFoldDB" id="A0A6P4ZRK1"/>
<dbReference type="InterPro" id="IPR010516">
    <property type="entry name" value="SAP18"/>
</dbReference>
<evidence type="ECO:0000256" key="6">
    <source>
        <dbReference type="ARBA" id="ARBA00063057"/>
    </source>
</evidence>
<keyword evidence="4 7" id="KW-0805">Transcription regulation</keyword>
<feature type="region of interest" description="Disordered" evidence="8">
    <location>
        <begin position="1"/>
        <end position="30"/>
    </location>
</feature>
<gene>
    <name evidence="10" type="primary">LOC109475874</name>
</gene>
<evidence type="ECO:0000256" key="1">
    <source>
        <dbReference type="ARBA" id="ARBA00009143"/>
    </source>
</evidence>
<keyword evidence="3 7" id="KW-0678">Repressor</keyword>
<dbReference type="GO" id="GO:0003714">
    <property type="term" value="F:transcription corepressor activity"/>
    <property type="evidence" value="ECO:0007669"/>
    <property type="project" value="InterPro"/>
</dbReference>
<dbReference type="InterPro" id="IPR042534">
    <property type="entry name" value="SAP18_sf"/>
</dbReference>
<accession>A0A6P4ZRK1</accession>
<reference evidence="10" key="1">
    <citation type="submission" date="2025-08" db="UniProtKB">
        <authorList>
            <consortium name="RefSeq"/>
        </authorList>
    </citation>
    <scope>IDENTIFICATION</scope>
    <source>
        <tissue evidence="10">Gonad</tissue>
    </source>
</reference>
<dbReference type="PIRSF" id="PIRSF037637">
    <property type="entry name" value="HDAC_SAP18"/>
    <property type="match status" value="1"/>
</dbReference>
<evidence type="ECO:0000256" key="5">
    <source>
        <dbReference type="ARBA" id="ARBA00023163"/>
    </source>
</evidence>
<dbReference type="RefSeq" id="XP_019632241.1">
    <property type="nucleotide sequence ID" value="XM_019776682.1"/>
</dbReference>
<dbReference type="PANTHER" id="PTHR13082">
    <property type="entry name" value="SAP18"/>
    <property type="match status" value="1"/>
</dbReference>
<dbReference type="OrthoDB" id="440566at2759"/>
<protein>
    <recommendedName>
        <fullName evidence="2 7">Histone deacetylase complex subunit SAP18</fullName>
    </recommendedName>
</protein>